<dbReference type="Proteomes" id="UP000828390">
    <property type="component" value="Unassembled WGS sequence"/>
</dbReference>
<organism evidence="1 2">
    <name type="scientific">Dreissena polymorpha</name>
    <name type="common">Zebra mussel</name>
    <name type="synonym">Mytilus polymorpha</name>
    <dbReference type="NCBI Taxonomy" id="45954"/>
    <lineage>
        <taxon>Eukaryota</taxon>
        <taxon>Metazoa</taxon>
        <taxon>Spiralia</taxon>
        <taxon>Lophotrochozoa</taxon>
        <taxon>Mollusca</taxon>
        <taxon>Bivalvia</taxon>
        <taxon>Autobranchia</taxon>
        <taxon>Heteroconchia</taxon>
        <taxon>Euheterodonta</taxon>
        <taxon>Imparidentia</taxon>
        <taxon>Neoheterodontei</taxon>
        <taxon>Myida</taxon>
        <taxon>Dreissenoidea</taxon>
        <taxon>Dreissenidae</taxon>
        <taxon>Dreissena</taxon>
    </lineage>
</organism>
<name>A0A9D4C7Z1_DREPO</name>
<reference evidence="1" key="1">
    <citation type="journal article" date="2019" name="bioRxiv">
        <title>The Genome of the Zebra Mussel, Dreissena polymorpha: A Resource for Invasive Species Research.</title>
        <authorList>
            <person name="McCartney M.A."/>
            <person name="Auch B."/>
            <person name="Kono T."/>
            <person name="Mallez S."/>
            <person name="Zhang Y."/>
            <person name="Obille A."/>
            <person name="Becker A."/>
            <person name="Abrahante J.E."/>
            <person name="Garbe J."/>
            <person name="Badalamenti J.P."/>
            <person name="Herman A."/>
            <person name="Mangelson H."/>
            <person name="Liachko I."/>
            <person name="Sullivan S."/>
            <person name="Sone E.D."/>
            <person name="Koren S."/>
            <person name="Silverstein K.A.T."/>
            <person name="Beckman K.B."/>
            <person name="Gohl D.M."/>
        </authorList>
    </citation>
    <scope>NUCLEOTIDE SEQUENCE</scope>
    <source>
        <strain evidence="1">Duluth1</strain>
        <tissue evidence="1">Whole animal</tissue>
    </source>
</reference>
<dbReference type="AlphaFoldDB" id="A0A9D4C7Z1"/>
<evidence type="ECO:0000313" key="1">
    <source>
        <dbReference type="EMBL" id="KAH3718741.1"/>
    </source>
</evidence>
<dbReference type="EMBL" id="JAIWYP010000013">
    <property type="protein sequence ID" value="KAH3718741.1"/>
    <property type="molecule type" value="Genomic_DNA"/>
</dbReference>
<proteinExistence type="predicted"/>
<keyword evidence="2" id="KW-1185">Reference proteome</keyword>
<gene>
    <name evidence="1" type="ORF">DPMN_061547</name>
</gene>
<evidence type="ECO:0000313" key="2">
    <source>
        <dbReference type="Proteomes" id="UP000828390"/>
    </source>
</evidence>
<accession>A0A9D4C7Z1</accession>
<reference evidence="1" key="2">
    <citation type="submission" date="2020-11" db="EMBL/GenBank/DDBJ databases">
        <authorList>
            <person name="McCartney M.A."/>
            <person name="Auch B."/>
            <person name="Kono T."/>
            <person name="Mallez S."/>
            <person name="Becker A."/>
            <person name="Gohl D.M."/>
            <person name="Silverstein K.A.T."/>
            <person name="Koren S."/>
            <person name="Bechman K.B."/>
            <person name="Herman A."/>
            <person name="Abrahante J.E."/>
            <person name="Garbe J."/>
        </authorList>
    </citation>
    <scope>NUCLEOTIDE SEQUENCE</scope>
    <source>
        <strain evidence="1">Duluth1</strain>
        <tissue evidence="1">Whole animal</tissue>
    </source>
</reference>
<comment type="caution">
    <text evidence="1">The sequence shown here is derived from an EMBL/GenBank/DDBJ whole genome shotgun (WGS) entry which is preliminary data.</text>
</comment>
<sequence length="130" mass="14248">MIDVNQNLLVLGKNKIDMHCIEKVGCYRVVLSERIVVPANSEVITTAKIADHGADSMKLGIVEPSERFVQLGRGLVARTLVEPKETIPVRLANVTNEAQTFYPGTNVATISSVNEVQESLNKSQTYGRLP</sequence>
<protein>
    <submittedName>
        <fullName evidence="1">Uncharacterized protein</fullName>
    </submittedName>
</protein>